<evidence type="ECO:0000313" key="2">
    <source>
        <dbReference type="EMBL" id="AZR72255.1"/>
    </source>
</evidence>
<dbReference type="Pfam" id="PF02811">
    <property type="entry name" value="PHP"/>
    <property type="match status" value="1"/>
</dbReference>
<dbReference type="GO" id="GO:0005829">
    <property type="term" value="C:cytosol"/>
    <property type="evidence" value="ECO:0007669"/>
    <property type="project" value="TreeGrafter"/>
</dbReference>
<name>A0A3Q9HNU8_9FIRM</name>
<gene>
    <name evidence="2" type="ORF">BBF96_01885</name>
</gene>
<organism evidence="2 3">
    <name type="scientific">Anoxybacter fermentans</name>
    <dbReference type="NCBI Taxonomy" id="1323375"/>
    <lineage>
        <taxon>Bacteria</taxon>
        <taxon>Bacillati</taxon>
        <taxon>Bacillota</taxon>
        <taxon>Clostridia</taxon>
        <taxon>Halanaerobiales</taxon>
        <taxon>Anoxybacter</taxon>
    </lineage>
</organism>
<dbReference type="CDD" id="cd07437">
    <property type="entry name" value="PHP_HisPPase_Ycdx_like"/>
    <property type="match status" value="1"/>
</dbReference>
<dbReference type="Proteomes" id="UP000267250">
    <property type="component" value="Chromosome"/>
</dbReference>
<dbReference type="SMART" id="SM00481">
    <property type="entry name" value="POLIIIAc"/>
    <property type="match status" value="1"/>
</dbReference>
<dbReference type="KEGG" id="aft:BBF96_01885"/>
<dbReference type="InterPro" id="IPR003141">
    <property type="entry name" value="Pol/His_phosphatase_N"/>
</dbReference>
<dbReference type="InterPro" id="IPR004013">
    <property type="entry name" value="PHP_dom"/>
</dbReference>
<reference evidence="2 3" key="1">
    <citation type="submission" date="2016-07" db="EMBL/GenBank/DDBJ databases">
        <title>Genome and transcriptome analysis of iron-reducing fermentative bacteria Anoxybacter fermentans.</title>
        <authorList>
            <person name="Zeng X."/>
            <person name="Shao Z."/>
        </authorList>
    </citation>
    <scope>NUCLEOTIDE SEQUENCE [LARGE SCALE GENOMIC DNA]</scope>
    <source>
        <strain evidence="2 3">DY22613</strain>
    </source>
</reference>
<dbReference type="EMBL" id="CP016379">
    <property type="protein sequence ID" value="AZR72255.1"/>
    <property type="molecule type" value="Genomic_DNA"/>
</dbReference>
<dbReference type="PANTHER" id="PTHR36928:SF1">
    <property type="entry name" value="PHOSPHATASE YCDX-RELATED"/>
    <property type="match status" value="1"/>
</dbReference>
<feature type="domain" description="Polymerase/histidinol phosphatase N-terminal" evidence="1">
    <location>
        <begin position="5"/>
        <end position="79"/>
    </location>
</feature>
<dbReference type="GO" id="GO:0042578">
    <property type="term" value="F:phosphoric ester hydrolase activity"/>
    <property type="evidence" value="ECO:0007669"/>
    <property type="project" value="TreeGrafter"/>
</dbReference>
<proteinExistence type="predicted"/>
<evidence type="ECO:0000259" key="1">
    <source>
        <dbReference type="SMART" id="SM00481"/>
    </source>
</evidence>
<dbReference type="Gene3D" id="3.20.20.140">
    <property type="entry name" value="Metal-dependent hydrolases"/>
    <property type="match status" value="1"/>
</dbReference>
<accession>A0A3Q9HNU8</accession>
<sequence length="247" mass="27294">MRVIADLHTHTLKCGHAYSTLREMAEGARLNGIKIMATTDHGPNMPGAANLDYFRHLIRLPEEIEGVRILKGVEANIVGLDGSLDVPDEILAQLDIVLVGFHPLCGYEGESVEDHTRAMIGAIKNPLVDLVVHPGNPMFPIDVKQVVAAAMENDVILEINNSSFRGSRKGSQENCYAIAKHCLKEGITVSVDSDAHISFDVGRLDYAIRLVKQVGMKPEQVLNTSVERVMEFVNRKRQVKKGFFNNK</sequence>
<keyword evidence="3" id="KW-1185">Reference proteome</keyword>
<dbReference type="NCBIfam" id="NF006702">
    <property type="entry name" value="PRK09248.1"/>
    <property type="match status" value="1"/>
</dbReference>
<dbReference type="PANTHER" id="PTHR36928">
    <property type="entry name" value="PHOSPHATASE YCDX-RELATED"/>
    <property type="match status" value="1"/>
</dbReference>
<dbReference type="InterPro" id="IPR016195">
    <property type="entry name" value="Pol/histidinol_Pase-like"/>
</dbReference>
<dbReference type="InterPro" id="IPR050243">
    <property type="entry name" value="PHP_phosphatase"/>
</dbReference>
<dbReference type="GO" id="GO:0008270">
    <property type="term" value="F:zinc ion binding"/>
    <property type="evidence" value="ECO:0007669"/>
    <property type="project" value="TreeGrafter"/>
</dbReference>
<evidence type="ECO:0000313" key="3">
    <source>
        <dbReference type="Proteomes" id="UP000267250"/>
    </source>
</evidence>
<dbReference type="AlphaFoldDB" id="A0A3Q9HNU8"/>
<protein>
    <submittedName>
        <fullName evidence="2">Phosphatase</fullName>
    </submittedName>
</protein>
<dbReference type="SUPFAM" id="SSF89550">
    <property type="entry name" value="PHP domain-like"/>
    <property type="match status" value="1"/>
</dbReference>
<dbReference type="OrthoDB" id="9808747at2"/>
<dbReference type="RefSeq" id="WP_127015586.1">
    <property type="nucleotide sequence ID" value="NZ_CP016379.1"/>
</dbReference>